<dbReference type="PANTHER" id="PTHR23028">
    <property type="entry name" value="ACETYLTRANSFERASE"/>
    <property type="match status" value="1"/>
</dbReference>
<keyword evidence="1" id="KW-0472">Membrane</keyword>
<dbReference type="AlphaFoldDB" id="A0A9Q9AU23"/>
<feature type="transmembrane region" description="Helical" evidence="1">
    <location>
        <begin position="339"/>
        <end position="360"/>
    </location>
</feature>
<reference evidence="3" key="1">
    <citation type="submission" date="2022-06" db="EMBL/GenBank/DDBJ databases">
        <title>Complete genome sequences of two strains of the flax pathogen Septoria linicola.</title>
        <authorList>
            <person name="Lapalu N."/>
            <person name="Simon A."/>
            <person name="Demenou B."/>
            <person name="Paumier D."/>
            <person name="Guillot M.-P."/>
            <person name="Gout L."/>
            <person name="Valade R."/>
        </authorList>
    </citation>
    <scope>NUCLEOTIDE SEQUENCE</scope>
    <source>
        <strain evidence="3">SE15195</strain>
    </source>
</reference>
<feature type="transmembrane region" description="Helical" evidence="1">
    <location>
        <begin position="229"/>
        <end position="246"/>
    </location>
</feature>
<name>A0A9Q9AU23_9PEZI</name>
<dbReference type="InterPro" id="IPR050879">
    <property type="entry name" value="Acyltransferase_3"/>
</dbReference>
<keyword evidence="4" id="KW-1185">Reference proteome</keyword>
<keyword evidence="3" id="KW-0808">Transferase</keyword>
<keyword evidence="1" id="KW-1133">Transmembrane helix</keyword>
<keyword evidence="1" id="KW-0812">Transmembrane</keyword>
<dbReference type="EMBL" id="CP099424">
    <property type="protein sequence ID" value="USW55145.1"/>
    <property type="molecule type" value="Genomic_DNA"/>
</dbReference>
<feature type="transmembrane region" description="Helical" evidence="1">
    <location>
        <begin position="395"/>
        <end position="417"/>
    </location>
</feature>
<sequence>MATPRGSTAYLDGLRGLAAVVVFIQHYAGDFTNNEHDHGFGQTGHYYFVSLPFIRFFWNGGNAAVVLFFILSGYVLSIGHLKKLRDGRTVGRSLLSAVVRRPVRLYGPPLVVTLVYALLLHVPGPLVLPLPWMQPQEGGLLAEILYFAKTSIYYFNPFREHSSHEYWYPYNVVMWTIPIELKGSMLVFAVADVASRLSLDTSYRSVLVAASTIFFTSAAMLLLCFKWSMSAFLFGIFLAFIDVWELDENILARFSAQTRTKTLYALFFTGWYLITQPARGGDMKFSSETPGWMILTSLLPPGYDDDNYYRFWQVWGSLLSVYALLRLQTLQRLFTTKTLLFFGEVSFMVYLLHLPMFRILGDRLSALLGGSVSVELQGTFWERSWAVLNIGPLGLSLRFLICVAIELPLTLLASKYATEYLDKPMTRLSKRLAAKLGLETQSLLQNPDFGDSVALPMIERNWTFSS</sequence>
<dbReference type="Proteomes" id="UP001056384">
    <property type="component" value="Chromosome 7"/>
</dbReference>
<protein>
    <submittedName>
        <fullName evidence="3">Acyltransferase 3 domain-containing protein</fullName>
    </submittedName>
</protein>
<gene>
    <name evidence="3" type="ORF">Slin15195_G084640</name>
</gene>
<evidence type="ECO:0000313" key="4">
    <source>
        <dbReference type="Proteomes" id="UP001056384"/>
    </source>
</evidence>
<proteinExistence type="predicted"/>
<keyword evidence="3" id="KW-0012">Acyltransferase</keyword>
<accession>A0A9Q9AU23</accession>
<feature type="transmembrane region" description="Helical" evidence="1">
    <location>
        <begin position="258"/>
        <end position="274"/>
    </location>
</feature>
<dbReference type="InterPro" id="IPR002656">
    <property type="entry name" value="Acyl_transf_3_dom"/>
</dbReference>
<evidence type="ECO:0000313" key="3">
    <source>
        <dbReference type="EMBL" id="USW55145.1"/>
    </source>
</evidence>
<organism evidence="3 4">
    <name type="scientific">Septoria linicola</name>
    <dbReference type="NCBI Taxonomy" id="215465"/>
    <lineage>
        <taxon>Eukaryota</taxon>
        <taxon>Fungi</taxon>
        <taxon>Dikarya</taxon>
        <taxon>Ascomycota</taxon>
        <taxon>Pezizomycotina</taxon>
        <taxon>Dothideomycetes</taxon>
        <taxon>Dothideomycetidae</taxon>
        <taxon>Mycosphaerellales</taxon>
        <taxon>Mycosphaerellaceae</taxon>
        <taxon>Septoria</taxon>
    </lineage>
</organism>
<dbReference type="Pfam" id="PF01757">
    <property type="entry name" value="Acyl_transf_3"/>
    <property type="match status" value="1"/>
</dbReference>
<feature type="transmembrane region" description="Helical" evidence="1">
    <location>
        <begin position="56"/>
        <end position="81"/>
    </location>
</feature>
<dbReference type="GO" id="GO:0016747">
    <property type="term" value="F:acyltransferase activity, transferring groups other than amino-acyl groups"/>
    <property type="evidence" value="ECO:0007669"/>
    <property type="project" value="InterPro"/>
</dbReference>
<dbReference type="PANTHER" id="PTHR23028:SF134">
    <property type="entry name" value="PUTATIVE (AFU_ORTHOLOGUE AFUA_4G08520)-RELATED"/>
    <property type="match status" value="1"/>
</dbReference>
<evidence type="ECO:0000256" key="1">
    <source>
        <dbReference type="SAM" id="Phobius"/>
    </source>
</evidence>
<feature type="transmembrane region" description="Helical" evidence="1">
    <location>
        <begin position="308"/>
        <end position="327"/>
    </location>
</feature>
<feature type="transmembrane region" description="Helical" evidence="1">
    <location>
        <begin position="102"/>
        <end position="122"/>
    </location>
</feature>
<evidence type="ECO:0000259" key="2">
    <source>
        <dbReference type="Pfam" id="PF01757"/>
    </source>
</evidence>
<feature type="domain" description="Acyltransferase 3" evidence="2">
    <location>
        <begin position="9"/>
        <end position="404"/>
    </location>
</feature>
<dbReference type="OrthoDB" id="5405781at2759"/>